<dbReference type="NCBIfam" id="TIGR01420">
    <property type="entry name" value="pilT_fam"/>
    <property type="match status" value="1"/>
</dbReference>
<dbReference type="Gene3D" id="3.40.50.300">
    <property type="entry name" value="P-loop containing nucleotide triphosphate hydrolases"/>
    <property type="match status" value="1"/>
</dbReference>
<dbReference type="InterPro" id="IPR003593">
    <property type="entry name" value="AAA+_ATPase"/>
</dbReference>
<evidence type="ECO:0000256" key="1">
    <source>
        <dbReference type="ARBA" id="ARBA00006611"/>
    </source>
</evidence>
<sequence>MNKDSSIQAPSVELSPTQWLHQLLDIMVEQNASDLLITVGAPPSLKMPDGLVPLGQQRLTAHQVNELVTHTLPEGLRERFASEHEANFALSREGKGRFRVSAFQQRNQMAMVVRSIAIEIPSLKALSVPEQLAELAQAKRGLVLVVGGTGTGKSTTLAAMIQQRNETVGGHIISIEDPIEYLHPHKRAIVNQREVGIDTESFEVALKNTLRQAPDVILIGEIRTRETMEHALTFAETGHLCLATLHANNANQALERIIHFFPHERHEQIWMDLSLNLRAVVAQQLLPTLAGGRRAAIEIMLQSPRIADLIRKGEVAEIKAAMAKSRDAGMQTFDQALHDLHQAGHISKEVAMAHADSANDLRMLLNFSDAKTRNLSLDDQVPSHLGLRDGDDY</sequence>
<evidence type="ECO:0000259" key="2">
    <source>
        <dbReference type="SMART" id="SM00382"/>
    </source>
</evidence>
<dbReference type="Proteomes" id="UP000216538">
    <property type="component" value="Unassembled WGS sequence"/>
</dbReference>
<dbReference type="EMBL" id="NPEY01000005">
    <property type="protein sequence ID" value="OZT74707.1"/>
    <property type="molecule type" value="Genomic_DNA"/>
</dbReference>
<evidence type="ECO:0000313" key="5">
    <source>
        <dbReference type="Proteomes" id="UP000005756"/>
    </source>
</evidence>
<dbReference type="PANTHER" id="PTHR30486">
    <property type="entry name" value="TWITCHING MOTILITY PROTEIN PILT"/>
    <property type="match status" value="1"/>
</dbReference>
<evidence type="ECO:0000313" key="6">
    <source>
        <dbReference type="Proteomes" id="UP000216538"/>
    </source>
</evidence>
<evidence type="ECO:0000313" key="3">
    <source>
        <dbReference type="EMBL" id="EHJ93863.1"/>
    </source>
</evidence>
<organism evidence="3 5">
    <name type="scientific">Vreelandella boliviensis LC1</name>
    <dbReference type="NCBI Taxonomy" id="1072583"/>
    <lineage>
        <taxon>Bacteria</taxon>
        <taxon>Pseudomonadati</taxon>
        <taxon>Pseudomonadota</taxon>
        <taxon>Gammaproteobacteria</taxon>
        <taxon>Oceanospirillales</taxon>
        <taxon>Halomonadaceae</taxon>
        <taxon>Vreelandella</taxon>
    </lineage>
</organism>
<proteinExistence type="inferred from homology"/>
<dbReference type="PANTHER" id="PTHR30486:SF12">
    <property type="entry name" value="TYPE IV PILUS ATPASE PILU"/>
    <property type="match status" value="1"/>
</dbReference>
<gene>
    <name evidence="4" type="ORF">CE457_09125</name>
    <name evidence="3" type="ORF">KUC_0814</name>
</gene>
<dbReference type="AlphaFoldDB" id="A0A265DZH9"/>
<dbReference type="InterPro" id="IPR027417">
    <property type="entry name" value="P-loop_NTPase"/>
</dbReference>
<name>A0A265DZH9_9GAMM</name>
<keyword evidence="6" id="KW-1185">Reference proteome</keyword>
<accession>A0A265DZH9</accession>
<dbReference type="InterPro" id="IPR006321">
    <property type="entry name" value="PilT/PilU"/>
</dbReference>
<dbReference type="InterPro" id="IPR050921">
    <property type="entry name" value="T4SS_GSP_E_ATPase"/>
</dbReference>
<protein>
    <submittedName>
        <fullName evidence="3">Twitching mobility protein</fullName>
    </submittedName>
    <submittedName>
        <fullName evidence="4">Type IV pili twitching motility protein PilT</fullName>
    </submittedName>
</protein>
<dbReference type="GO" id="GO:0005524">
    <property type="term" value="F:ATP binding"/>
    <property type="evidence" value="ECO:0007669"/>
    <property type="project" value="InterPro"/>
</dbReference>
<dbReference type="SUPFAM" id="SSF52540">
    <property type="entry name" value="P-loop containing nucleoside triphosphate hydrolases"/>
    <property type="match status" value="1"/>
</dbReference>
<dbReference type="OrthoDB" id="9776961at2"/>
<dbReference type="CDD" id="cd01131">
    <property type="entry name" value="PilT"/>
    <property type="match status" value="1"/>
</dbReference>
<dbReference type="SMART" id="SM00382">
    <property type="entry name" value="AAA"/>
    <property type="match status" value="1"/>
</dbReference>
<dbReference type="Proteomes" id="UP000005756">
    <property type="component" value="Unassembled WGS sequence"/>
</dbReference>
<evidence type="ECO:0000313" key="4">
    <source>
        <dbReference type="EMBL" id="OZT74707.1"/>
    </source>
</evidence>
<dbReference type="RefSeq" id="WP_007111799.1">
    <property type="nucleotide sequence ID" value="NZ_JH393257.1"/>
</dbReference>
<dbReference type="STRING" id="1072583.KUC_0814"/>
<reference evidence="3 5" key="1">
    <citation type="submission" date="2011-10" db="EMBL/GenBank/DDBJ databases">
        <authorList>
            <person name="Quillaguamn J."/>
            <person name="Guzmn D."/>
            <person name="Balderrama-Subieta A."/>
            <person name="Cardona-Ortuo C."/>
            <person name="Guevara-Martnez M."/>
            <person name="Callisaya-Quispe N."/>
        </authorList>
    </citation>
    <scope>NUCLEOTIDE SEQUENCE [LARGE SCALE GENOMIC DNA]</scope>
    <source>
        <strain evidence="3 5">LC1</strain>
    </source>
</reference>
<reference evidence="4 6" key="2">
    <citation type="submission" date="2017-07" db="EMBL/GenBank/DDBJ databases">
        <title>Shotgun whole genome sequences of three halophilic bacterial isolates.</title>
        <authorList>
            <person name="Pozzo T."/>
            <person name="Higdon S.M."/>
            <person name="Quillaguaman J."/>
        </authorList>
    </citation>
    <scope>NUCLEOTIDE SEQUENCE [LARGE SCALE GENOMIC DNA]</scope>
    <source>
        <strain evidence="4 6">LC1</strain>
    </source>
</reference>
<dbReference type="Gene3D" id="3.30.450.90">
    <property type="match status" value="1"/>
</dbReference>
<dbReference type="Pfam" id="PF00437">
    <property type="entry name" value="T2SSE"/>
    <property type="match status" value="1"/>
</dbReference>
<comment type="similarity">
    <text evidence="1">Belongs to the GSP E family.</text>
</comment>
<dbReference type="EMBL" id="JH393257">
    <property type="protein sequence ID" value="EHJ93863.1"/>
    <property type="molecule type" value="Genomic_DNA"/>
</dbReference>
<dbReference type="GO" id="GO:0016887">
    <property type="term" value="F:ATP hydrolysis activity"/>
    <property type="evidence" value="ECO:0007669"/>
    <property type="project" value="InterPro"/>
</dbReference>
<dbReference type="InterPro" id="IPR001482">
    <property type="entry name" value="T2SS/T4SS_dom"/>
</dbReference>
<feature type="domain" description="AAA+ ATPase" evidence="2">
    <location>
        <begin position="139"/>
        <end position="305"/>
    </location>
</feature>